<evidence type="ECO:0000256" key="4">
    <source>
        <dbReference type="ARBA" id="ARBA00022679"/>
    </source>
</evidence>
<reference evidence="7 8" key="1">
    <citation type="submission" date="2017-02" db="EMBL/GenBank/DDBJ databases">
        <authorList>
            <person name="Peterson S.W."/>
        </authorList>
    </citation>
    <scope>NUCLEOTIDE SEQUENCE [LARGE SCALE GENOMIC DNA]</scope>
    <source>
        <strain evidence="7 8">DSM 18034</strain>
    </source>
</reference>
<dbReference type="Gene3D" id="3.90.550.10">
    <property type="entry name" value="Spore Coat Polysaccharide Biosynthesis Protein SpsA, Chain A"/>
    <property type="match status" value="1"/>
</dbReference>
<organism evidence="7 8">
    <name type="scientific">Desulfobaculum bizertense DSM 18034</name>
    <dbReference type="NCBI Taxonomy" id="1121442"/>
    <lineage>
        <taxon>Bacteria</taxon>
        <taxon>Pseudomonadati</taxon>
        <taxon>Thermodesulfobacteriota</taxon>
        <taxon>Desulfovibrionia</taxon>
        <taxon>Desulfovibrionales</taxon>
        <taxon>Desulfovibrionaceae</taxon>
        <taxon>Desulfobaculum</taxon>
    </lineage>
</organism>
<name>A0A1T4X1V4_9BACT</name>
<keyword evidence="2" id="KW-1003">Cell membrane</keyword>
<dbReference type="CDD" id="cd02522">
    <property type="entry name" value="GT_2_like_a"/>
    <property type="match status" value="1"/>
</dbReference>
<keyword evidence="5" id="KW-0472">Membrane</keyword>
<dbReference type="Pfam" id="PF00535">
    <property type="entry name" value="Glycos_transf_2"/>
    <property type="match status" value="1"/>
</dbReference>
<evidence type="ECO:0000256" key="1">
    <source>
        <dbReference type="ARBA" id="ARBA00004236"/>
    </source>
</evidence>
<keyword evidence="3" id="KW-0328">Glycosyltransferase</keyword>
<dbReference type="GO" id="GO:0005886">
    <property type="term" value="C:plasma membrane"/>
    <property type="evidence" value="ECO:0007669"/>
    <property type="project" value="UniProtKB-SubCell"/>
</dbReference>
<comment type="subcellular location">
    <subcellularLocation>
        <location evidence="1">Cell membrane</location>
    </subcellularLocation>
</comment>
<dbReference type="EMBL" id="FUYA01000014">
    <property type="protein sequence ID" value="SKA83118.1"/>
    <property type="molecule type" value="Genomic_DNA"/>
</dbReference>
<evidence type="ECO:0000313" key="7">
    <source>
        <dbReference type="EMBL" id="SKA83118.1"/>
    </source>
</evidence>
<dbReference type="AlphaFoldDB" id="A0A1T4X1V4"/>
<keyword evidence="8" id="KW-1185">Reference proteome</keyword>
<dbReference type="RefSeq" id="WP_078686125.1">
    <property type="nucleotide sequence ID" value="NZ_FUYA01000014.1"/>
</dbReference>
<evidence type="ECO:0000256" key="3">
    <source>
        <dbReference type="ARBA" id="ARBA00022676"/>
    </source>
</evidence>
<dbReference type="PANTHER" id="PTHR43646">
    <property type="entry name" value="GLYCOSYLTRANSFERASE"/>
    <property type="match status" value="1"/>
</dbReference>
<dbReference type="InterPro" id="IPR026461">
    <property type="entry name" value="Trfase_2_rSAM/seldom_assoc"/>
</dbReference>
<evidence type="ECO:0000259" key="6">
    <source>
        <dbReference type="Pfam" id="PF00535"/>
    </source>
</evidence>
<evidence type="ECO:0000256" key="2">
    <source>
        <dbReference type="ARBA" id="ARBA00022475"/>
    </source>
</evidence>
<gene>
    <name evidence="7" type="ORF">SAMN02745702_02860</name>
</gene>
<sequence length="239" mass="26886">MVKKKRSISVIIPVFREADRIGETLRHVQEVAGSNSYEICIIDGAIERDTLDSAEGYGAVLIGSTSGRGHQMNVGAKFAAGDILVFLHADTRLPEGAFEEIARILDGDASAGAFRLGFDSDSFAMRWIAFWANVRSALTRAPYGDQVLFFERKFFFNIGGYREIPLMEDLEIMTRVRRLGRRIQISPLRVTSAARRWEQEGKLRCTLRNWAIRLAYHARVSPYVLAQWYSFGGEGDDGD</sequence>
<dbReference type="Proteomes" id="UP000189733">
    <property type="component" value="Unassembled WGS sequence"/>
</dbReference>
<evidence type="ECO:0000313" key="8">
    <source>
        <dbReference type="Proteomes" id="UP000189733"/>
    </source>
</evidence>
<evidence type="ECO:0000256" key="5">
    <source>
        <dbReference type="ARBA" id="ARBA00023136"/>
    </source>
</evidence>
<keyword evidence="4 7" id="KW-0808">Transferase</keyword>
<dbReference type="PANTHER" id="PTHR43646:SF2">
    <property type="entry name" value="GLYCOSYLTRANSFERASE 2-LIKE DOMAIN-CONTAINING PROTEIN"/>
    <property type="match status" value="1"/>
</dbReference>
<accession>A0A1T4X1V4</accession>
<dbReference type="SUPFAM" id="SSF53448">
    <property type="entry name" value="Nucleotide-diphospho-sugar transferases"/>
    <property type="match status" value="1"/>
</dbReference>
<dbReference type="NCBIfam" id="TIGR04283">
    <property type="entry name" value="glyco_like_mftF"/>
    <property type="match status" value="1"/>
</dbReference>
<dbReference type="STRING" id="1121442.SAMN02745702_02860"/>
<dbReference type="OrthoDB" id="5291101at2"/>
<feature type="domain" description="Glycosyltransferase 2-like" evidence="6">
    <location>
        <begin position="9"/>
        <end position="135"/>
    </location>
</feature>
<dbReference type="InterPro" id="IPR029044">
    <property type="entry name" value="Nucleotide-diphossugar_trans"/>
</dbReference>
<dbReference type="InterPro" id="IPR001173">
    <property type="entry name" value="Glyco_trans_2-like"/>
</dbReference>
<proteinExistence type="predicted"/>
<protein>
    <submittedName>
        <fullName evidence="7">Transferase 2, rSAM/selenodomain-associated</fullName>
    </submittedName>
</protein>
<dbReference type="GO" id="GO:0016757">
    <property type="term" value="F:glycosyltransferase activity"/>
    <property type="evidence" value="ECO:0007669"/>
    <property type="project" value="UniProtKB-KW"/>
</dbReference>